<reference evidence="2" key="4">
    <citation type="submission" date="2024-05" db="EMBL/GenBank/DDBJ databases">
        <authorList>
            <person name="Sun Q."/>
            <person name="Zhou Y."/>
        </authorList>
    </citation>
    <scope>NUCLEOTIDE SEQUENCE</scope>
    <source>
        <strain evidence="2">CGMCC 1.11013</strain>
    </source>
</reference>
<dbReference type="Proteomes" id="UP000597138">
    <property type="component" value="Unassembled WGS sequence"/>
</dbReference>
<evidence type="ECO:0000313" key="2">
    <source>
        <dbReference type="EMBL" id="GGD66164.1"/>
    </source>
</evidence>
<dbReference type="Proteomes" id="UP000027439">
    <property type="component" value="Unassembled WGS sequence"/>
</dbReference>
<keyword evidence="5" id="KW-1185">Reference proteome</keyword>
<dbReference type="RefSeq" id="WP_035968355.1">
    <property type="nucleotide sequence ID" value="NZ_BMEG01000002.1"/>
</dbReference>
<name>A0A069NMW1_9BURK</name>
<evidence type="ECO:0000256" key="1">
    <source>
        <dbReference type="SAM" id="MobiDB-lite"/>
    </source>
</evidence>
<dbReference type="EMBL" id="BMEG01000002">
    <property type="protein sequence ID" value="GGD66164.1"/>
    <property type="molecule type" value="Genomic_DNA"/>
</dbReference>
<comment type="caution">
    <text evidence="3">The sequence shown here is derived from an EMBL/GenBank/DDBJ whole genome shotgun (WGS) entry which is preliminary data.</text>
</comment>
<sequence>MTKKLLVAAAVFAKPHEFKHYEKVEHKERRENIEHAREHRDEREHREVRDEHKRAEEIGRRDTTVGNARVDIRNDHANGFQVTH</sequence>
<dbReference type="AlphaFoldDB" id="A0A069NMW1"/>
<evidence type="ECO:0000313" key="4">
    <source>
        <dbReference type="Proteomes" id="UP000027439"/>
    </source>
</evidence>
<feature type="region of interest" description="Disordered" evidence="1">
    <location>
        <begin position="28"/>
        <end position="84"/>
    </location>
</feature>
<reference evidence="3 4" key="2">
    <citation type="submission" date="2014-03" db="EMBL/GenBank/DDBJ databases">
        <title>Draft Genome Sequences of Four Burkholderia Strains.</title>
        <authorList>
            <person name="Liu X.Y."/>
            <person name="Li C.X."/>
            <person name="Xu J.H."/>
        </authorList>
    </citation>
    <scope>NUCLEOTIDE SEQUENCE [LARGE SCALE GENOMIC DNA]</scope>
    <source>
        <strain evidence="3 4">R27</strain>
    </source>
</reference>
<evidence type="ECO:0000313" key="3">
    <source>
        <dbReference type="EMBL" id="KDR29808.1"/>
    </source>
</evidence>
<proteinExistence type="predicted"/>
<organism evidence="3 4">
    <name type="scientific">Caballeronia grimmiae</name>
    <dbReference type="NCBI Taxonomy" id="1071679"/>
    <lineage>
        <taxon>Bacteria</taxon>
        <taxon>Pseudomonadati</taxon>
        <taxon>Pseudomonadota</taxon>
        <taxon>Betaproteobacteria</taxon>
        <taxon>Burkholderiales</taxon>
        <taxon>Burkholderiaceae</taxon>
        <taxon>Caballeronia</taxon>
    </lineage>
</organism>
<feature type="compositionally biased region" description="Basic and acidic residues" evidence="1">
    <location>
        <begin position="28"/>
        <end position="63"/>
    </location>
</feature>
<gene>
    <name evidence="3" type="ORF">BG57_15515</name>
    <name evidence="2" type="ORF">GCM10010985_20430</name>
</gene>
<evidence type="ECO:0000313" key="5">
    <source>
        <dbReference type="Proteomes" id="UP000597138"/>
    </source>
</evidence>
<reference evidence="2" key="1">
    <citation type="journal article" date="2014" name="Int. J. Syst. Evol. Microbiol.">
        <title>Complete genome of a new Firmicutes species belonging to the dominant human colonic microbiota ('Ruminococcus bicirculans') reveals two chromosomes and a selective capacity to utilize plant glucans.</title>
        <authorList>
            <consortium name="NISC Comparative Sequencing Program"/>
            <person name="Wegmann U."/>
            <person name="Louis P."/>
            <person name="Goesmann A."/>
            <person name="Henrissat B."/>
            <person name="Duncan S.H."/>
            <person name="Flint H.J."/>
        </authorList>
    </citation>
    <scope>NUCLEOTIDE SEQUENCE</scope>
    <source>
        <strain evidence="2">CGMCC 1.11013</strain>
    </source>
</reference>
<reference evidence="5" key="3">
    <citation type="journal article" date="2019" name="Int. J. Syst. Evol. Microbiol.">
        <title>The Global Catalogue of Microorganisms (GCM) 10K type strain sequencing project: providing services to taxonomists for standard genome sequencing and annotation.</title>
        <authorList>
            <consortium name="The Broad Institute Genomics Platform"/>
            <consortium name="The Broad Institute Genome Sequencing Center for Infectious Disease"/>
            <person name="Wu L."/>
            <person name="Ma J."/>
        </authorList>
    </citation>
    <scope>NUCLEOTIDE SEQUENCE [LARGE SCALE GENOMIC DNA]</scope>
    <source>
        <strain evidence="5">CGMCC 1.11013</strain>
    </source>
</reference>
<accession>A0A069NMW1</accession>
<protein>
    <submittedName>
        <fullName evidence="3">Uncharacterized protein</fullName>
    </submittedName>
</protein>
<dbReference type="EMBL" id="JFHE01000029">
    <property type="protein sequence ID" value="KDR29808.1"/>
    <property type="molecule type" value="Genomic_DNA"/>
</dbReference>